<gene>
    <name evidence="1" type="ORF">B0H17DRAFT_306287</name>
</gene>
<protein>
    <submittedName>
        <fullName evidence="1">Uncharacterized protein</fullName>
    </submittedName>
</protein>
<accession>A0AAD7DUK1</accession>
<sequence length="109" mass="12170">MSKTSRTLSPWCAHGAGPRDELRHLAALRHHTHVVFVDGRLAPQRAAPIMYPAVLRHAADAFRQRVPLADRGRDRLAYRDTFGGRIDRIAHDIKTTDRDLALLLGGEAT</sequence>
<evidence type="ECO:0000313" key="1">
    <source>
        <dbReference type="EMBL" id="KAJ7699280.1"/>
    </source>
</evidence>
<dbReference type="Proteomes" id="UP001221757">
    <property type="component" value="Unassembled WGS sequence"/>
</dbReference>
<comment type="caution">
    <text evidence="1">The sequence shown here is derived from an EMBL/GenBank/DDBJ whole genome shotgun (WGS) entry which is preliminary data.</text>
</comment>
<proteinExistence type="predicted"/>
<keyword evidence="2" id="KW-1185">Reference proteome</keyword>
<organism evidence="1 2">
    <name type="scientific">Mycena rosella</name>
    <name type="common">Pink bonnet</name>
    <name type="synonym">Agaricus rosellus</name>
    <dbReference type="NCBI Taxonomy" id="1033263"/>
    <lineage>
        <taxon>Eukaryota</taxon>
        <taxon>Fungi</taxon>
        <taxon>Dikarya</taxon>
        <taxon>Basidiomycota</taxon>
        <taxon>Agaricomycotina</taxon>
        <taxon>Agaricomycetes</taxon>
        <taxon>Agaricomycetidae</taxon>
        <taxon>Agaricales</taxon>
        <taxon>Marasmiineae</taxon>
        <taxon>Mycenaceae</taxon>
        <taxon>Mycena</taxon>
    </lineage>
</organism>
<name>A0AAD7DUK1_MYCRO</name>
<dbReference type="AlphaFoldDB" id="A0AAD7DUK1"/>
<evidence type="ECO:0000313" key="2">
    <source>
        <dbReference type="Proteomes" id="UP001221757"/>
    </source>
</evidence>
<dbReference type="EMBL" id="JARKIE010000023">
    <property type="protein sequence ID" value="KAJ7699280.1"/>
    <property type="molecule type" value="Genomic_DNA"/>
</dbReference>
<reference evidence="1" key="1">
    <citation type="submission" date="2023-03" db="EMBL/GenBank/DDBJ databases">
        <title>Massive genome expansion in bonnet fungi (Mycena s.s.) driven by repeated elements and novel gene families across ecological guilds.</title>
        <authorList>
            <consortium name="Lawrence Berkeley National Laboratory"/>
            <person name="Harder C.B."/>
            <person name="Miyauchi S."/>
            <person name="Viragh M."/>
            <person name="Kuo A."/>
            <person name="Thoen E."/>
            <person name="Andreopoulos B."/>
            <person name="Lu D."/>
            <person name="Skrede I."/>
            <person name="Drula E."/>
            <person name="Henrissat B."/>
            <person name="Morin E."/>
            <person name="Kohler A."/>
            <person name="Barry K."/>
            <person name="LaButti K."/>
            <person name="Morin E."/>
            <person name="Salamov A."/>
            <person name="Lipzen A."/>
            <person name="Mereny Z."/>
            <person name="Hegedus B."/>
            <person name="Baldrian P."/>
            <person name="Stursova M."/>
            <person name="Weitz H."/>
            <person name="Taylor A."/>
            <person name="Grigoriev I.V."/>
            <person name="Nagy L.G."/>
            <person name="Martin F."/>
            <person name="Kauserud H."/>
        </authorList>
    </citation>
    <scope>NUCLEOTIDE SEQUENCE</scope>
    <source>
        <strain evidence="1">CBHHK067</strain>
    </source>
</reference>